<proteinExistence type="predicted"/>
<evidence type="ECO:0000313" key="7">
    <source>
        <dbReference type="Proteomes" id="UP000000844"/>
    </source>
</evidence>
<dbReference type="PROSITE" id="PS01081">
    <property type="entry name" value="HTH_TETR_1"/>
    <property type="match status" value="1"/>
</dbReference>
<reference evidence="6 7" key="1">
    <citation type="journal article" date="2009" name="Stand. Genomic Sci.">
        <title>Complete genome sequence of Stackebrandtia nassauensis type strain (LLR-40K-21).</title>
        <authorList>
            <person name="Munk C."/>
            <person name="Lapidus A."/>
            <person name="Copeland A."/>
            <person name="Jando M."/>
            <person name="Mayilraj S."/>
            <person name="Glavina Del Rio T."/>
            <person name="Nolan M."/>
            <person name="Chen F."/>
            <person name="Lucas S."/>
            <person name="Tice H."/>
            <person name="Cheng J.F."/>
            <person name="Han C."/>
            <person name="Detter J.C."/>
            <person name="Bruce D."/>
            <person name="Goodwin L."/>
            <person name="Chain P."/>
            <person name="Pitluck S."/>
            <person name="Goker M."/>
            <person name="Ovchinikova G."/>
            <person name="Pati A."/>
            <person name="Ivanova N."/>
            <person name="Mavromatis K."/>
            <person name="Chen A."/>
            <person name="Palaniappan K."/>
            <person name="Land M."/>
            <person name="Hauser L."/>
            <person name="Chang Y.J."/>
            <person name="Jeffries C.D."/>
            <person name="Bristow J."/>
            <person name="Eisen J.A."/>
            <person name="Markowitz V."/>
            <person name="Hugenholtz P."/>
            <person name="Kyrpides N.C."/>
            <person name="Klenk H.P."/>
        </authorList>
    </citation>
    <scope>NUCLEOTIDE SEQUENCE [LARGE SCALE GENOMIC DNA]</scope>
    <source>
        <strain evidence="7">DSM 44728 / CIP 108903 / NRRL B-16338 / NBRC 102104 / LLR-40K-21</strain>
    </source>
</reference>
<feature type="domain" description="HTH tetR-type" evidence="5">
    <location>
        <begin position="11"/>
        <end position="71"/>
    </location>
</feature>
<dbReference type="STRING" id="446470.Snas_0102"/>
<dbReference type="OrthoDB" id="3296001at2"/>
<keyword evidence="7" id="KW-1185">Reference proteome</keyword>
<dbReference type="eggNOG" id="COG1309">
    <property type="taxonomic scope" value="Bacteria"/>
</dbReference>
<evidence type="ECO:0000256" key="3">
    <source>
        <dbReference type="ARBA" id="ARBA00023163"/>
    </source>
</evidence>
<dbReference type="AlphaFoldDB" id="D3Q0F9"/>
<evidence type="ECO:0000256" key="2">
    <source>
        <dbReference type="ARBA" id="ARBA00023125"/>
    </source>
</evidence>
<dbReference type="Gene3D" id="1.10.357.10">
    <property type="entry name" value="Tetracycline Repressor, domain 2"/>
    <property type="match status" value="1"/>
</dbReference>
<feature type="DNA-binding region" description="H-T-H motif" evidence="4">
    <location>
        <begin position="34"/>
        <end position="53"/>
    </location>
</feature>
<keyword evidence="1" id="KW-0805">Transcription regulation</keyword>
<evidence type="ECO:0000256" key="4">
    <source>
        <dbReference type="PROSITE-ProRule" id="PRU00335"/>
    </source>
</evidence>
<dbReference type="InterPro" id="IPR009057">
    <property type="entry name" value="Homeodomain-like_sf"/>
</dbReference>
<evidence type="ECO:0000313" key="6">
    <source>
        <dbReference type="EMBL" id="ADD39823.1"/>
    </source>
</evidence>
<dbReference type="GO" id="GO:0000976">
    <property type="term" value="F:transcription cis-regulatory region binding"/>
    <property type="evidence" value="ECO:0007669"/>
    <property type="project" value="TreeGrafter"/>
</dbReference>
<protein>
    <submittedName>
        <fullName evidence="6">Transcriptional regulator, TetR family</fullName>
    </submittedName>
</protein>
<organism evidence="6 7">
    <name type="scientific">Stackebrandtia nassauensis (strain DSM 44728 / CIP 108903 / NRRL B-16338 / NBRC 102104 / LLR-40K-21)</name>
    <dbReference type="NCBI Taxonomy" id="446470"/>
    <lineage>
        <taxon>Bacteria</taxon>
        <taxon>Bacillati</taxon>
        <taxon>Actinomycetota</taxon>
        <taxon>Actinomycetes</taxon>
        <taxon>Glycomycetales</taxon>
        <taxon>Glycomycetaceae</taxon>
        <taxon>Stackebrandtia</taxon>
    </lineage>
</organism>
<dbReference type="RefSeq" id="WP_013015394.1">
    <property type="nucleotide sequence ID" value="NC_013947.1"/>
</dbReference>
<evidence type="ECO:0000256" key="1">
    <source>
        <dbReference type="ARBA" id="ARBA00023015"/>
    </source>
</evidence>
<dbReference type="InterPro" id="IPR023772">
    <property type="entry name" value="DNA-bd_HTH_TetR-type_CS"/>
</dbReference>
<dbReference type="HOGENOM" id="CLU_069356_2_2_11"/>
<dbReference type="EMBL" id="CP001778">
    <property type="protein sequence ID" value="ADD39823.1"/>
    <property type="molecule type" value="Genomic_DNA"/>
</dbReference>
<name>D3Q0F9_STANL</name>
<dbReference type="Proteomes" id="UP000000844">
    <property type="component" value="Chromosome"/>
</dbReference>
<dbReference type="PRINTS" id="PR00455">
    <property type="entry name" value="HTHTETR"/>
</dbReference>
<gene>
    <name evidence="6" type="ordered locus">Snas_0102</name>
</gene>
<dbReference type="Gene3D" id="1.10.10.60">
    <property type="entry name" value="Homeodomain-like"/>
    <property type="match status" value="1"/>
</dbReference>
<dbReference type="InterPro" id="IPR050109">
    <property type="entry name" value="HTH-type_TetR-like_transc_reg"/>
</dbReference>
<dbReference type="InterPro" id="IPR001647">
    <property type="entry name" value="HTH_TetR"/>
</dbReference>
<dbReference type="GO" id="GO:0003700">
    <property type="term" value="F:DNA-binding transcription factor activity"/>
    <property type="evidence" value="ECO:0007669"/>
    <property type="project" value="TreeGrafter"/>
</dbReference>
<dbReference type="SUPFAM" id="SSF46689">
    <property type="entry name" value="Homeodomain-like"/>
    <property type="match status" value="1"/>
</dbReference>
<dbReference type="KEGG" id="sna:Snas_0102"/>
<accession>D3Q0F9</accession>
<dbReference type="PANTHER" id="PTHR30055">
    <property type="entry name" value="HTH-TYPE TRANSCRIPTIONAL REGULATOR RUTR"/>
    <property type="match status" value="1"/>
</dbReference>
<sequence>MEPGLRERKKQRTRDALVAAAVDLFQRQGYEHTTVAQIAEAAELSTRTFFLHFPTKEDVLLANTDRRIAAGVQAITTHRANTPLATVLLTAMERMIDDADPSDLTQLRAQLLVRTPALQARLFQRLFSGQTALIDALTTTFDVDRVEAAARVGAMIGAVNAATLASLDQGDPPSRQREAMTRAARLAVTPPA</sequence>
<dbReference type="PROSITE" id="PS50977">
    <property type="entry name" value="HTH_TETR_2"/>
    <property type="match status" value="1"/>
</dbReference>
<dbReference type="PANTHER" id="PTHR30055:SF234">
    <property type="entry name" value="HTH-TYPE TRANSCRIPTIONAL REGULATOR BETI"/>
    <property type="match status" value="1"/>
</dbReference>
<keyword evidence="2 4" id="KW-0238">DNA-binding</keyword>
<keyword evidence="3" id="KW-0804">Transcription</keyword>
<evidence type="ECO:0000259" key="5">
    <source>
        <dbReference type="PROSITE" id="PS50977"/>
    </source>
</evidence>
<dbReference type="Pfam" id="PF00440">
    <property type="entry name" value="TetR_N"/>
    <property type="match status" value="1"/>
</dbReference>